<sequence>MRRNHVAIAAPVIVFNVAAVTDGECRSRRDRIASFVSRAPPSHSETPNWFPCRIRSPSRRCQPPGTPPWTLGSEISEDGTVGVSFRHFGTLHERTHFQGS</sequence>
<evidence type="ECO:0000313" key="2">
    <source>
        <dbReference type="Proteomes" id="UP000287651"/>
    </source>
</evidence>
<gene>
    <name evidence="1" type="ORF">B296_00044317</name>
</gene>
<dbReference type="Proteomes" id="UP000287651">
    <property type="component" value="Unassembled WGS sequence"/>
</dbReference>
<accession>A0A426X5A7</accession>
<dbReference type="AlphaFoldDB" id="A0A426X5A7"/>
<organism evidence="1 2">
    <name type="scientific">Ensete ventricosum</name>
    <name type="common">Abyssinian banana</name>
    <name type="synonym">Musa ensete</name>
    <dbReference type="NCBI Taxonomy" id="4639"/>
    <lineage>
        <taxon>Eukaryota</taxon>
        <taxon>Viridiplantae</taxon>
        <taxon>Streptophyta</taxon>
        <taxon>Embryophyta</taxon>
        <taxon>Tracheophyta</taxon>
        <taxon>Spermatophyta</taxon>
        <taxon>Magnoliopsida</taxon>
        <taxon>Liliopsida</taxon>
        <taxon>Zingiberales</taxon>
        <taxon>Musaceae</taxon>
        <taxon>Ensete</taxon>
    </lineage>
</organism>
<dbReference type="EMBL" id="AMZH03026333">
    <property type="protein sequence ID" value="RRT34659.1"/>
    <property type="molecule type" value="Genomic_DNA"/>
</dbReference>
<evidence type="ECO:0000313" key="1">
    <source>
        <dbReference type="EMBL" id="RRT34659.1"/>
    </source>
</evidence>
<proteinExistence type="predicted"/>
<reference evidence="1 2" key="1">
    <citation type="journal article" date="2014" name="Agronomy (Basel)">
        <title>A Draft Genome Sequence for Ensete ventricosum, the Drought-Tolerant Tree Against Hunger.</title>
        <authorList>
            <person name="Harrison J."/>
            <person name="Moore K.A."/>
            <person name="Paszkiewicz K."/>
            <person name="Jones T."/>
            <person name="Grant M."/>
            <person name="Ambacheew D."/>
            <person name="Muzemil S."/>
            <person name="Studholme D.J."/>
        </authorList>
    </citation>
    <scope>NUCLEOTIDE SEQUENCE [LARGE SCALE GENOMIC DNA]</scope>
</reference>
<name>A0A426X5A7_ENSVE</name>
<protein>
    <submittedName>
        <fullName evidence="1">Uncharacterized protein</fullName>
    </submittedName>
</protein>
<comment type="caution">
    <text evidence="1">The sequence shown here is derived from an EMBL/GenBank/DDBJ whole genome shotgun (WGS) entry which is preliminary data.</text>
</comment>